<dbReference type="Proteomes" id="UP001163046">
    <property type="component" value="Unassembled WGS sequence"/>
</dbReference>
<dbReference type="AlphaFoldDB" id="A0A9X0A7S4"/>
<evidence type="ECO:0000256" key="1">
    <source>
        <dbReference type="SAM" id="MobiDB-lite"/>
    </source>
</evidence>
<reference evidence="2" key="1">
    <citation type="submission" date="2023-01" db="EMBL/GenBank/DDBJ databases">
        <title>Genome assembly of the deep-sea coral Lophelia pertusa.</title>
        <authorList>
            <person name="Herrera S."/>
            <person name="Cordes E."/>
        </authorList>
    </citation>
    <scope>NUCLEOTIDE SEQUENCE</scope>
    <source>
        <strain evidence="2">USNM1676648</strain>
        <tissue evidence="2">Polyp</tissue>
    </source>
</reference>
<dbReference type="EMBL" id="MU825396">
    <property type="protein sequence ID" value="KAJ7394922.1"/>
    <property type="molecule type" value="Genomic_DNA"/>
</dbReference>
<feature type="region of interest" description="Disordered" evidence="1">
    <location>
        <begin position="105"/>
        <end position="183"/>
    </location>
</feature>
<comment type="caution">
    <text evidence="2">The sequence shown here is derived from an EMBL/GenBank/DDBJ whole genome shotgun (WGS) entry which is preliminary data.</text>
</comment>
<evidence type="ECO:0000313" key="3">
    <source>
        <dbReference type="Proteomes" id="UP001163046"/>
    </source>
</evidence>
<keyword evidence="3" id="KW-1185">Reference proteome</keyword>
<accession>A0A9X0A7S4</accession>
<organism evidence="2 3">
    <name type="scientific">Desmophyllum pertusum</name>
    <dbReference type="NCBI Taxonomy" id="174260"/>
    <lineage>
        <taxon>Eukaryota</taxon>
        <taxon>Metazoa</taxon>
        <taxon>Cnidaria</taxon>
        <taxon>Anthozoa</taxon>
        <taxon>Hexacorallia</taxon>
        <taxon>Scleractinia</taxon>
        <taxon>Caryophylliina</taxon>
        <taxon>Caryophylliidae</taxon>
        <taxon>Desmophyllum</taxon>
    </lineage>
</organism>
<feature type="region of interest" description="Disordered" evidence="1">
    <location>
        <begin position="29"/>
        <end position="51"/>
    </location>
</feature>
<name>A0A9X0A7S4_9CNID</name>
<feature type="compositionally biased region" description="Polar residues" evidence="1">
    <location>
        <begin position="172"/>
        <end position="183"/>
    </location>
</feature>
<evidence type="ECO:0000313" key="2">
    <source>
        <dbReference type="EMBL" id="KAJ7394922.1"/>
    </source>
</evidence>
<proteinExistence type="predicted"/>
<sequence length="183" mass="20381">MKKHMVQKFDTNIESWKSEAVKRVGLATPLLRKSSRSHSSRSFGSSSVSLARAKSQLQYVKEVMEAQMEEERVAVRFNVYEEVEEQGTCSNMEDYNERLAELVPEDTNMGGKNEMTEVTPNTSPVAHPSKDEHSSVKPPPVIQASAKILPVVEAKSSHPGANRTSEDMFRQESPQTPQGFPSS</sequence>
<protein>
    <submittedName>
        <fullName evidence="2">Uncharacterized protein</fullName>
    </submittedName>
</protein>
<feature type="compositionally biased region" description="Low complexity" evidence="1">
    <location>
        <begin position="40"/>
        <end position="51"/>
    </location>
</feature>
<gene>
    <name evidence="2" type="ORF">OS493_000759</name>
</gene>